<dbReference type="InterPro" id="IPR036322">
    <property type="entry name" value="WD40_repeat_dom_sf"/>
</dbReference>
<evidence type="ECO:0000256" key="3">
    <source>
        <dbReference type="PROSITE-ProRule" id="PRU00221"/>
    </source>
</evidence>
<organism evidence="4 5">
    <name type="scientific">Camellia sinensis var. sinensis</name>
    <name type="common">China tea</name>
    <dbReference type="NCBI Taxonomy" id="542762"/>
    <lineage>
        <taxon>Eukaryota</taxon>
        <taxon>Viridiplantae</taxon>
        <taxon>Streptophyta</taxon>
        <taxon>Embryophyta</taxon>
        <taxon>Tracheophyta</taxon>
        <taxon>Spermatophyta</taxon>
        <taxon>Magnoliopsida</taxon>
        <taxon>eudicotyledons</taxon>
        <taxon>Gunneridae</taxon>
        <taxon>Pentapetalae</taxon>
        <taxon>asterids</taxon>
        <taxon>Ericales</taxon>
        <taxon>Theaceae</taxon>
        <taxon>Camellia</taxon>
    </lineage>
</organism>
<keyword evidence="5" id="KW-1185">Reference proteome</keyword>
<keyword evidence="1 3" id="KW-0853">WD repeat</keyword>
<dbReference type="SMART" id="SM00320">
    <property type="entry name" value="WD40"/>
    <property type="match status" value="1"/>
</dbReference>
<dbReference type="SUPFAM" id="SSF50978">
    <property type="entry name" value="WD40 repeat-like"/>
    <property type="match status" value="1"/>
</dbReference>
<dbReference type="InterPro" id="IPR001680">
    <property type="entry name" value="WD40_rpt"/>
</dbReference>
<evidence type="ECO:0000256" key="2">
    <source>
        <dbReference type="ARBA" id="ARBA00022737"/>
    </source>
</evidence>
<gene>
    <name evidence="4" type="ORF">TEA_006873</name>
</gene>
<accession>A0A4S4ELJ1</accession>
<dbReference type="EMBL" id="SDRB02003528">
    <property type="protein sequence ID" value="THG17483.1"/>
    <property type="molecule type" value="Genomic_DNA"/>
</dbReference>
<name>A0A4S4ELJ1_CAMSN</name>
<dbReference type="InterPro" id="IPR051350">
    <property type="entry name" value="WD_repeat-ST_regulator"/>
</dbReference>
<evidence type="ECO:0000256" key="1">
    <source>
        <dbReference type="ARBA" id="ARBA00022574"/>
    </source>
</evidence>
<dbReference type="STRING" id="542762.A0A4S4ELJ1"/>
<dbReference type="InterPro" id="IPR015943">
    <property type="entry name" value="WD40/YVTN_repeat-like_dom_sf"/>
</dbReference>
<dbReference type="Proteomes" id="UP000306102">
    <property type="component" value="Unassembled WGS sequence"/>
</dbReference>
<dbReference type="PANTHER" id="PTHR22838">
    <property type="entry name" value="WD REPEAT PROTEIN 26-RELATED"/>
    <property type="match status" value="1"/>
</dbReference>
<evidence type="ECO:0000313" key="4">
    <source>
        <dbReference type="EMBL" id="THG17483.1"/>
    </source>
</evidence>
<protein>
    <submittedName>
        <fullName evidence="4">Uncharacterized protein</fullName>
    </submittedName>
</protein>
<feature type="repeat" description="WD" evidence="3">
    <location>
        <begin position="78"/>
        <end position="113"/>
    </location>
</feature>
<dbReference type="Pfam" id="PF00400">
    <property type="entry name" value="WD40"/>
    <property type="match status" value="1"/>
</dbReference>
<evidence type="ECO:0000313" key="5">
    <source>
        <dbReference type="Proteomes" id="UP000306102"/>
    </source>
</evidence>
<dbReference type="PANTHER" id="PTHR22838:SF0">
    <property type="entry name" value="WD REPEAT-CONTAINING PROTEIN 26"/>
    <property type="match status" value="1"/>
</dbReference>
<comment type="caution">
    <text evidence="4">The sequence shown here is derived from an EMBL/GenBank/DDBJ whole genome shotgun (WGS) entry which is preliminary data.</text>
</comment>
<reference evidence="4 5" key="1">
    <citation type="journal article" date="2018" name="Proc. Natl. Acad. Sci. U.S.A.">
        <title>Draft genome sequence of Camellia sinensis var. sinensis provides insights into the evolution of the tea genome and tea quality.</title>
        <authorList>
            <person name="Wei C."/>
            <person name="Yang H."/>
            <person name="Wang S."/>
            <person name="Zhao J."/>
            <person name="Liu C."/>
            <person name="Gao L."/>
            <person name="Xia E."/>
            <person name="Lu Y."/>
            <person name="Tai Y."/>
            <person name="She G."/>
            <person name="Sun J."/>
            <person name="Cao H."/>
            <person name="Tong W."/>
            <person name="Gao Q."/>
            <person name="Li Y."/>
            <person name="Deng W."/>
            <person name="Jiang X."/>
            <person name="Wang W."/>
            <person name="Chen Q."/>
            <person name="Zhang S."/>
            <person name="Li H."/>
            <person name="Wu J."/>
            <person name="Wang P."/>
            <person name="Li P."/>
            <person name="Shi C."/>
            <person name="Zheng F."/>
            <person name="Jian J."/>
            <person name="Huang B."/>
            <person name="Shan D."/>
            <person name="Shi M."/>
            <person name="Fang C."/>
            <person name="Yue Y."/>
            <person name="Li F."/>
            <person name="Li D."/>
            <person name="Wei S."/>
            <person name="Han B."/>
            <person name="Jiang C."/>
            <person name="Yin Y."/>
            <person name="Xia T."/>
            <person name="Zhang Z."/>
            <person name="Bennetzen J.L."/>
            <person name="Zhao S."/>
            <person name="Wan X."/>
        </authorList>
    </citation>
    <scope>NUCLEOTIDE SEQUENCE [LARGE SCALE GENOMIC DNA]</scope>
    <source>
        <strain evidence="5">cv. Shuchazao</strain>
        <tissue evidence="4">Leaf</tissue>
    </source>
</reference>
<keyword evidence="2" id="KW-0677">Repeat</keyword>
<dbReference type="Gene3D" id="2.130.10.10">
    <property type="entry name" value="YVTN repeat-like/Quinoprotein amine dehydrogenase"/>
    <property type="match status" value="1"/>
</dbReference>
<dbReference type="PROSITE" id="PS50082">
    <property type="entry name" value="WD_REPEATS_2"/>
    <property type="match status" value="1"/>
</dbReference>
<sequence>MCTEDIGHRVPSNPMVLCYEAPVLLKCCRTSTGYVPGTGTRTGYGQKGSGTSGTFGYGMGAEGVYIWHKGSGELIEALPGHSGAVNCVSWNPANPHMLASASDDHTIRIWGLNQLNPKPEKTHSNGVHLCNGGTT</sequence>
<dbReference type="AlphaFoldDB" id="A0A4S4ELJ1"/>
<proteinExistence type="predicted"/>
<dbReference type="PROSITE" id="PS50294">
    <property type="entry name" value="WD_REPEATS_REGION"/>
    <property type="match status" value="1"/>
</dbReference>